<dbReference type="EMBL" id="JAXCLA010000011">
    <property type="protein sequence ID" value="MDY0748643.1"/>
    <property type="molecule type" value="Genomic_DNA"/>
</dbReference>
<dbReference type="Proteomes" id="UP001285263">
    <property type="component" value="Unassembled WGS sequence"/>
</dbReference>
<accession>A0ABU5DQP1</accession>
<comment type="caution">
    <text evidence="1">The sequence shown here is derived from an EMBL/GenBank/DDBJ whole genome shotgun (WGS) entry which is preliminary data.</text>
</comment>
<evidence type="ECO:0000313" key="1">
    <source>
        <dbReference type="EMBL" id="MDY0748643.1"/>
    </source>
</evidence>
<proteinExistence type="predicted"/>
<reference evidence="1 2" key="1">
    <citation type="submission" date="2023-11" db="EMBL/GenBank/DDBJ databases">
        <title>Paucibacter sp. nov., isolated from fresh soil in Korea.</title>
        <authorList>
            <person name="Le N.T.T."/>
        </authorList>
    </citation>
    <scope>NUCLEOTIDE SEQUENCE [LARGE SCALE GENOMIC DNA]</scope>
    <source>
        <strain evidence="1 2">R3-3</strain>
    </source>
</reference>
<protein>
    <submittedName>
        <fullName evidence="1">Uncharacterized protein</fullName>
    </submittedName>
</protein>
<evidence type="ECO:0000313" key="2">
    <source>
        <dbReference type="Proteomes" id="UP001285263"/>
    </source>
</evidence>
<organism evidence="1 2">
    <name type="scientific">Roseateles agri</name>
    <dbReference type="NCBI Taxonomy" id="3098619"/>
    <lineage>
        <taxon>Bacteria</taxon>
        <taxon>Pseudomonadati</taxon>
        <taxon>Pseudomonadota</taxon>
        <taxon>Betaproteobacteria</taxon>
        <taxon>Burkholderiales</taxon>
        <taxon>Sphaerotilaceae</taxon>
        <taxon>Roseateles</taxon>
    </lineage>
</organism>
<keyword evidence="2" id="KW-1185">Reference proteome</keyword>
<dbReference type="RefSeq" id="WP_320426611.1">
    <property type="nucleotide sequence ID" value="NZ_JAXCLA010000011.1"/>
</dbReference>
<sequence length="222" mass="25637">MFNSVSREGKDFEYHLNRTMVRLNEAFKIIFPSMPIETLNYIYWRVLMDENAAQSLERSFGVSGQNLRQYPIVMGCICCARAKRALDHSRSRFAWNSLARASYFAGSAILERSLEIFMPEFKHDAEQKALSEMRSKGGKQRVAPWKTVEDELVRLVILEGEKGKCWTTERQIVRHFRMAIIGIAEKSKLKISEATMVDTFSRRLKQRGTDIGKYLRKKGAGE</sequence>
<gene>
    <name evidence="1" type="ORF">SNE35_29365</name>
</gene>
<name>A0ABU5DQP1_9BURK</name>